<dbReference type="RefSeq" id="XP_011681641.1">
    <property type="nucleotide sequence ID" value="XM_011683339.2"/>
</dbReference>
<dbReference type="GO" id="GO:0045202">
    <property type="term" value="C:synapse"/>
    <property type="evidence" value="ECO:0000318"/>
    <property type="project" value="GO_Central"/>
</dbReference>
<feature type="transmembrane region" description="Helical" evidence="10">
    <location>
        <begin position="20"/>
        <end position="48"/>
    </location>
</feature>
<keyword evidence="2" id="KW-1003">Cell membrane</keyword>
<dbReference type="EnsemblMetazoa" id="XM_011683339">
    <property type="protein sequence ID" value="XP_011681641"/>
    <property type="gene ID" value="LOC105446451"/>
</dbReference>
<dbReference type="EnsemblMetazoa" id="XM_011683340">
    <property type="protein sequence ID" value="XP_011681642"/>
    <property type="gene ID" value="LOC105446451"/>
</dbReference>
<dbReference type="PANTHER" id="PTHR24248:SF120">
    <property type="entry name" value="G-PROTEIN COUPLED RECEPTORS FAMILY 1 PROFILE DOMAIN-CONTAINING PROTEIN"/>
    <property type="match status" value="1"/>
</dbReference>
<evidence type="ECO:0000256" key="5">
    <source>
        <dbReference type="ARBA" id="ARBA00023040"/>
    </source>
</evidence>
<feature type="transmembrane region" description="Helical" evidence="10">
    <location>
        <begin position="185"/>
        <end position="205"/>
    </location>
</feature>
<dbReference type="Pfam" id="PF00001">
    <property type="entry name" value="7tm_1"/>
    <property type="match status" value="1"/>
</dbReference>
<reference evidence="13" key="1">
    <citation type="submission" date="2015-02" db="EMBL/GenBank/DDBJ databases">
        <title>Genome sequencing for Strongylocentrotus purpuratus.</title>
        <authorList>
            <person name="Murali S."/>
            <person name="Liu Y."/>
            <person name="Vee V."/>
            <person name="English A."/>
            <person name="Wang M."/>
            <person name="Skinner E."/>
            <person name="Han Y."/>
            <person name="Muzny D.M."/>
            <person name="Worley K.C."/>
            <person name="Gibbs R.A."/>
        </authorList>
    </citation>
    <scope>NUCLEOTIDE SEQUENCE</scope>
</reference>
<feature type="transmembrane region" description="Helical" evidence="10">
    <location>
        <begin position="140"/>
        <end position="165"/>
    </location>
</feature>
<dbReference type="InParanoid" id="A0A7M7HJ97"/>
<keyword evidence="13" id="KW-1185">Reference proteome</keyword>
<dbReference type="PROSITE" id="PS00237">
    <property type="entry name" value="G_PROTEIN_RECEP_F1_1"/>
    <property type="match status" value="1"/>
</dbReference>
<evidence type="ECO:0000259" key="11">
    <source>
        <dbReference type="PROSITE" id="PS50262"/>
    </source>
</evidence>
<keyword evidence="5 9" id="KW-0297">G-protein coupled receptor</keyword>
<evidence type="ECO:0000313" key="13">
    <source>
        <dbReference type="Proteomes" id="UP000007110"/>
    </source>
</evidence>
<keyword evidence="4 10" id="KW-1133">Transmembrane helix</keyword>
<keyword evidence="8 9" id="KW-0807">Transducer</keyword>
<evidence type="ECO:0000256" key="2">
    <source>
        <dbReference type="ARBA" id="ARBA00022475"/>
    </source>
</evidence>
<evidence type="ECO:0000256" key="6">
    <source>
        <dbReference type="ARBA" id="ARBA00023136"/>
    </source>
</evidence>
<dbReference type="KEGG" id="spu:105446451"/>
<dbReference type="GeneID" id="105446451"/>
<evidence type="ECO:0000256" key="4">
    <source>
        <dbReference type="ARBA" id="ARBA00022989"/>
    </source>
</evidence>
<dbReference type="GO" id="GO:0007187">
    <property type="term" value="P:G protein-coupled receptor signaling pathway, coupled to cyclic nucleotide second messenger"/>
    <property type="evidence" value="ECO:0000318"/>
    <property type="project" value="GO_Central"/>
</dbReference>
<dbReference type="OrthoDB" id="10021141at2759"/>
<dbReference type="GO" id="GO:0005886">
    <property type="term" value="C:plasma membrane"/>
    <property type="evidence" value="ECO:0000318"/>
    <property type="project" value="GO_Central"/>
</dbReference>
<reference evidence="12" key="2">
    <citation type="submission" date="2021-01" db="UniProtKB">
        <authorList>
            <consortium name="EnsemblMetazoa"/>
        </authorList>
    </citation>
    <scope>IDENTIFICATION</scope>
</reference>
<evidence type="ECO:0000256" key="8">
    <source>
        <dbReference type="ARBA" id="ARBA00023224"/>
    </source>
</evidence>
<dbReference type="SUPFAM" id="SSF81321">
    <property type="entry name" value="Family A G protein-coupled receptor-like"/>
    <property type="match status" value="1"/>
</dbReference>
<feature type="transmembrane region" description="Helical" evidence="10">
    <location>
        <begin position="321"/>
        <end position="338"/>
    </location>
</feature>
<sequence length="405" mass="47044">MESLDESLNVSDTHPHSPSATRVLLVCFLYLPFAALTVTGNIFVLVAYKRDERIRKNTTNTYILNLAIADLLVGMVMLINTPMYVTDDWYFGRVFCIFVWAIDFTSTDMSVITIIAISLDRYLMVRNTIRHRFHQSRRRIALAFVVIWLLCLLIHMCIAFIYSARTQYKYLAYQTCNLEYRRNKTLVISMFLVEFVVPVTCLFLLNTKVFIHIHRQGSRIKLHQRQKTKTVDYNINLGKDKASGLYETNTIHLTSYRVLCIRNGTTYELPTGVDTADGSSYAQTILTVDLREQTPARSRDNEIRVHRFASAHSRHHKAAKLLTALLIVFIISWLPYYIYDCIVLINGEEPADEVVTQVLTFILWGNSAINPILYAFTNIHYKQNFMQFLHLRKGMHVIHERPTYH</sequence>
<evidence type="ECO:0000256" key="1">
    <source>
        <dbReference type="ARBA" id="ARBA00004651"/>
    </source>
</evidence>
<dbReference type="InterPro" id="IPR000276">
    <property type="entry name" value="GPCR_Rhodpsn"/>
</dbReference>
<dbReference type="GO" id="GO:0030425">
    <property type="term" value="C:dendrite"/>
    <property type="evidence" value="ECO:0000318"/>
    <property type="project" value="GO_Central"/>
</dbReference>
<proteinExistence type="inferred from homology"/>
<evidence type="ECO:0000256" key="9">
    <source>
        <dbReference type="RuleBase" id="RU000688"/>
    </source>
</evidence>
<name>A0A7M7HJ97_STRPU</name>
<dbReference type="PANTHER" id="PTHR24248">
    <property type="entry name" value="ADRENERGIC RECEPTOR-RELATED G-PROTEIN COUPLED RECEPTOR"/>
    <property type="match status" value="1"/>
</dbReference>
<feature type="transmembrane region" description="Helical" evidence="10">
    <location>
        <begin position="358"/>
        <end position="376"/>
    </location>
</feature>
<dbReference type="PRINTS" id="PR00237">
    <property type="entry name" value="GPCRRHODOPSN"/>
</dbReference>
<evidence type="ECO:0000256" key="10">
    <source>
        <dbReference type="SAM" id="Phobius"/>
    </source>
</evidence>
<organism evidence="12 13">
    <name type="scientific">Strongylocentrotus purpuratus</name>
    <name type="common">Purple sea urchin</name>
    <dbReference type="NCBI Taxonomy" id="7668"/>
    <lineage>
        <taxon>Eukaryota</taxon>
        <taxon>Metazoa</taxon>
        <taxon>Echinodermata</taxon>
        <taxon>Eleutherozoa</taxon>
        <taxon>Echinozoa</taxon>
        <taxon>Echinoidea</taxon>
        <taxon>Euechinoidea</taxon>
        <taxon>Echinacea</taxon>
        <taxon>Camarodonta</taxon>
        <taxon>Echinidea</taxon>
        <taxon>Strongylocentrotidae</taxon>
        <taxon>Strongylocentrotus</taxon>
    </lineage>
</organism>
<comment type="similarity">
    <text evidence="9">Belongs to the G-protein coupled receptor 1 family.</text>
</comment>
<dbReference type="OMA" id="ACTWILA"/>
<comment type="subcellular location">
    <subcellularLocation>
        <location evidence="1">Cell membrane</location>
        <topology evidence="1">Multi-pass membrane protein</topology>
    </subcellularLocation>
</comment>
<dbReference type="RefSeq" id="XP_011681642.1">
    <property type="nucleotide sequence ID" value="XM_011683340.2"/>
</dbReference>
<dbReference type="FunCoup" id="A0A7M7HJ97">
    <property type="interactions" value="43"/>
</dbReference>
<dbReference type="AlphaFoldDB" id="A0A7M7HJ97"/>
<keyword evidence="7 9" id="KW-0675">Receptor</keyword>
<feature type="transmembrane region" description="Helical" evidence="10">
    <location>
        <begin position="91"/>
        <end position="119"/>
    </location>
</feature>
<keyword evidence="6 10" id="KW-0472">Membrane</keyword>
<accession>A0A7M7HJ97</accession>
<dbReference type="InterPro" id="IPR017452">
    <property type="entry name" value="GPCR_Rhodpsn_7TM"/>
</dbReference>
<keyword evidence="3 9" id="KW-0812">Transmembrane</keyword>
<dbReference type="PROSITE" id="PS50262">
    <property type="entry name" value="G_PROTEIN_RECEP_F1_2"/>
    <property type="match status" value="1"/>
</dbReference>
<dbReference type="Proteomes" id="UP000007110">
    <property type="component" value="Unassembled WGS sequence"/>
</dbReference>
<dbReference type="Gene3D" id="1.20.1070.10">
    <property type="entry name" value="Rhodopsin 7-helix transmembrane proteins"/>
    <property type="match status" value="1"/>
</dbReference>
<dbReference type="GO" id="GO:0016907">
    <property type="term" value="F:G protein-coupled acetylcholine receptor activity"/>
    <property type="evidence" value="ECO:0000318"/>
    <property type="project" value="GO_Central"/>
</dbReference>
<dbReference type="GO" id="GO:0007197">
    <property type="term" value="P:adenylate cyclase-inhibiting G protein-coupled acetylcholine receptor signaling pathway"/>
    <property type="evidence" value="ECO:0000318"/>
    <property type="project" value="GO_Central"/>
</dbReference>
<dbReference type="GO" id="GO:0007268">
    <property type="term" value="P:chemical synaptic transmission"/>
    <property type="evidence" value="ECO:0000318"/>
    <property type="project" value="GO_Central"/>
</dbReference>
<evidence type="ECO:0000256" key="3">
    <source>
        <dbReference type="ARBA" id="ARBA00022692"/>
    </source>
</evidence>
<feature type="domain" description="G-protein coupled receptors family 1 profile" evidence="11">
    <location>
        <begin position="40"/>
        <end position="374"/>
    </location>
</feature>
<protein>
    <recommendedName>
        <fullName evidence="11">G-protein coupled receptors family 1 profile domain-containing protein</fullName>
    </recommendedName>
</protein>
<evidence type="ECO:0000313" key="12">
    <source>
        <dbReference type="EnsemblMetazoa" id="XP_011681642"/>
    </source>
</evidence>
<evidence type="ECO:0000256" key="7">
    <source>
        <dbReference type="ARBA" id="ARBA00023170"/>
    </source>
</evidence>
<feature type="transmembrane region" description="Helical" evidence="10">
    <location>
        <begin position="60"/>
        <end position="79"/>
    </location>
</feature>